<dbReference type="InterPro" id="IPR047690">
    <property type="entry name" value="IPExxxVDY_fam"/>
</dbReference>
<dbReference type="EMBL" id="CP041345">
    <property type="protein sequence ID" value="QKG80743.1"/>
    <property type="molecule type" value="Genomic_DNA"/>
</dbReference>
<dbReference type="AlphaFoldDB" id="A0A7D4BEI6"/>
<proteinExistence type="predicted"/>
<gene>
    <name evidence="1" type="ORF">FHG85_10860</name>
</gene>
<dbReference type="NCBIfam" id="NF033205">
    <property type="entry name" value="IPExxxVDY"/>
    <property type="match status" value="1"/>
</dbReference>
<evidence type="ECO:0000313" key="1">
    <source>
        <dbReference type="EMBL" id="QKG80743.1"/>
    </source>
</evidence>
<evidence type="ECO:0000313" key="2">
    <source>
        <dbReference type="Proteomes" id="UP000500961"/>
    </source>
</evidence>
<dbReference type="Proteomes" id="UP000500961">
    <property type="component" value="Chromosome"/>
</dbReference>
<organism evidence="1 2">
    <name type="scientific">Tenuifilum thalassicum</name>
    <dbReference type="NCBI Taxonomy" id="2590900"/>
    <lineage>
        <taxon>Bacteria</taxon>
        <taxon>Pseudomonadati</taxon>
        <taxon>Bacteroidota</taxon>
        <taxon>Bacteroidia</taxon>
        <taxon>Bacteroidales</taxon>
        <taxon>Tenuifilaceae</taxon>
        <taxon>Tenuifilum</taxon>
    </lineage>
</organism>
<accession>A0A7D4BEI6</accession>
<name>A0A7D4BEI6_9BACT</name>
<dbReference type="RefSeq" id="WP_173075795.1">
    <property type="nucleotide sequence ID" value="NZ_CP041345.1"/>
</dbReference>
<dbReference type="KEGG" id="ttz:FHG85_10860"/>
<reference evidence="1 2" key="1">
    <citation type="submission" date="2019-07" db="EMBL/GenBank/DDBJ databases">
        <title>Thalassofilum flectens gen. nov., sp. nov., a novel moderate thermophilic anaerobe from a shallow sea hot spring in Kunashir Island (Russia), representing a new family in the order Bacteroidales, and proposal of Thalassofilacea fam. nov.</title>
        <authorList>
            <person name="Kochetkova T.V."/>
            <person name="Podosokorskaya O.A."/>
            <person name="Novikov A."/>
            <person name="Elcheninov A.G."/>
            <person name="Toshchakov S.V."/>
            <person name="Kublanov I.V."/>
        </authorList>
    </citation>
    <scope>NUCLEOTIDE SEQUENCE [LARGE SCALE GENOMIC DNA]</scope>
    <source>
        <strain evidence="1 2">38-H</strain>
    </source>
</reference>
<sequence>MAASRKQKIVDEPTPFKLLAIASSLSISQMAWHASQNCHLSFKQNTDIEEQLGFPAFTDRETYSKNPISLIGNKSNGKVLFPKISNIDYILEVTGECDNQLVSELLRNIRSIHGVQAVVELDAKQIKRKEPFCTE</sequence>
<protein>
    <submittedName>
        <fullName evidence="1">IPExxxVDY family protein</fullName>
    </submittedName>
</protein>
<keyword evidence="2" id="KW-1185">Reference proteome</keyword>